<dbReference type="GO" id="GO:0005975">
    <property type="term" value="P:carbohydrate metabolic process"/>
    <property type="evidence" value="ECO:0007669"/>
    <property type="project" value="InterPro"/>
</dbReference>
<sequence>MKSKYFPIALSLALLGILMTACQPTTPPEPTLDPAQIAVEALATIQAEYTQTAQAVPPTPLQTETPIPSPTAIRTPPALPSIYQSAILHPQDTPRTYTSDTCQYLNAKWDPNNSAPGTVVMVVMIHWITSGVPDQLYQINAGELRKLLENFHEQGFMAITMEQLAGFLETNAKIPSRSVLLLVDDTHHSQYFNKHFRPFYEKYGWHVVNAWISGPAILQTTRDENTALAPEGWIDYQAHGYIHNTPMSNASSDEFLFGELQGSISDLQEHFNKTPIAIIWPGGGFGERPVQTARDLGYRLGFTTNPRGPVMFNWVPQTDIKDEQRPYFIPEGPINDPLMTLPRYIDIAAGAHIDEVRVIGKEAAAYAEQNKAVELEYYDIVCVPGYGPIPTHVP</sequence>
<dbReference type="AlphaFoldDB" id="A0A8J6NLQ5"/>
<protein>
    <submittedName>
        <fullName evidence="5">Polysaccharide deacetylase family protein</fullName>
    </submittedName>
</protein>
<feature type="chain" id="PRO_5035299430" evidence="3">
    <location>
        <begin position="22"/>
        <end position="394"/>
    </location>
</feature>
<dbReference type="Pfam" id="PF01522">
    <property type="entry name" value="Polysacc_deac_1"/>
    <property type="match status" value="1"/>
</dbReference>
<keyword evidence="2 3" id="KW-0732">Signal</keyword>
<evidence type="ECO:0000313" key="6">
    <source>
        <dbReference type="Proteomes" id="UP000614469"/>
    </source>
</evidence>
<dbReference type="PANTHER" id="PTHR34216">
    <property type="match status" value="1"/>
</dbReference>
<organism evidence="5 6">
    <name type="scientific">Candidatus Desulfolinea nitratireducens</name>
    <dbReference type="NCBI Taxonomy" id="2841698"/>
    <lineage>
        <taxon>Bacteria</taxon>
        <taxon>Bacillati</taxon>
        <taxon>Chloroflexota</taxon>
        <taxon>Anaerolineae</taxon>
        <taxon>Anaerolineales</taxon>
        <taxon>Anaerolineales incertae sedis</taxon>
        <taxon>Candidatus Desulfolinea</taxon>
    </lineage>
</organism>
<dbReference type="SUPFAM" id="SSF88713">
    <property type="entry name" value="Glycoside hydrolase/deacetylase"/>
    <property type="match status" value="1"/>
</dbReference>
<dbReference type="Gene3D" id="3.20.20.370">
    <property type="entry name" value="Glycoside hydrolase/deacetylase"/>
    <property type="match status" value="1"/>
</dbReference>
<evidence type="ECO:0000259" key="4">
    <source>
        <dbReference type="Pfam" id="PF01522"/>
    </source>
</evidence>
<dbReference type="GO" id="GO:0016810">
    <property type="term" value="F:hydrolase activity, acting on carbon-nitrogen (but not peptide) bonds"/>
    <property type="evidence" value="ECO:0007669"/>
    <property type="project" value="InterPro"/>
</dbReference>
<dbReference type="GO" id="GO:0005576">
    <property type="term" value="C:extracellular region"/>
    <property type="evidence" value="ECO:0007669"/>
    <property type="project" value="UniProtKB-SubCell"/>
</dbReference>
<dbReference type="PANTHER" id="PTHR34216:SF3">
    <property type="entry name" value="POLY-BETA-1,6-N-ACETYL-D-GLUCOSAMINE N-DEACETYLASE"/>
    <property type="match status" value="1"/>
</dbReference>
<evidence type="ECO:0000256" key="2">
    <source>
        <dbReference type="ARBA" id="ARBA00022729"/>
    </source>
</evidence>
<reference evidence="5 6" key="1">
    <citation type="submission" date="2020-08" db="EMBL/GenBank/DDBJ databases">
        <title>Bridging the membrane lipid divide: bacteria of the FCB group superphylum have the potential to synthesize archaeal ether lipids.</title>
        <authorList>
            <person name="Villanueva L."/>
            <person name="Von Meijenfeldt F.A.B."/>
            <person name="Westbye A.B."/>
            <person name="Yadav S."/>
            <person name="Hopmans E.C."/>
            <person name="Dutilh B.E."/>
            <person name="Sinninghe Damste J.S."/>
        </authorList>
    </citation>
    <scope>NUCLEOTIDE SEQUENCE [LARGE SCALE GENOMIC DNA]</scope>
    <source>
        <strain evidence="5">NIOZ-UU36</strain>
    </source>
</reference>
<feature type="domain" description="NodB homology" evidence="4">
    <location>
        <begin position="175"/>
        <end position="300"/>
    </location>
</feature>
<dbReference type="EMBL" id="JACNJN010000118">
    <property type="protein sequence ID" value="MBC8335628.1"/>
    <property type="molecule type" value="Genomic_DNA"/>
</dbReference>
<dbReference type="InterPro" id="IPR051398">
    <property type="entry name" value="Polysacch_Deacetylase"/>
</dbReference>
<dbReference type="Proteomes" id="UP000614469">
    <property type="component" value="Unassembled WGS sequence"/>
</dbReference>
<name>A0A8J6NLQ5_9CHLR</name>
<comment type="subcellular location">
    <subcellularLocation>
        <location evidence="1">Secreted</location>
    </subcellularLocation>
</comment>
<proteinExistence type="predicted"/>
<dbReference type="InterPro" id="IPR002509">
    <property type="entry name" value="NODB_dom"/>
</dbReference>
<feature type="signal peptide" evidence="3">
    <location>
        <begin position="1"/>
        <end position="21"/>
    </location>
</feature>
<comment type="caution">
    <text evidence="5">The sequence shown here is derived from an EMBL/GenBank/DDBJ whole genome shotgun (WGS) entry which is preliminary data.</text>
</comment>
<evidence type="ECO:0000256" key="3">
    <source>
        <dbReference type="SAM" id="SignalP"/>
    </source>
</evidence>
<dbReference type="InterPro" id="IPR011330">
    <property type="entry name" value="Glyco_hydro/deAcase_b/a-brl"/>
</dbReference>
<evidence type="ECO:0000313" key="5">
    <source>
        <dbReference type="EMBL" id="MBC8335628.1"/>
    </source>
</evidence>
<dbReference type="PROSITE" id="PS51257">
    <property type="entry name" value="PROKAR_LIPOPROTEIN"/>
    <property type="match status" value="1"/>
</dbReference>
<gene>
    <name evidence="5" type="ORF">H8E29_10205</name>
</gene>
<accession>A0A8J6NLQ5</accession>
<evidence type="ECO:0000256" key="1">
    <source>
        <dbReference type="ARBA" id="ARBA00004613"/>
    </source>
</evidence>